<evidence type="ECO:0000256" key="1">
    <source>
        <dbReference type="SAM" id="MobiDB-lite"/>
    </source>
</evidence>
<feature type="compositionally biased region" description="Polar residues" evidence="1">
    <location>
        <begin position="67"/>
        <end position="83"/>
    </location>
</feature>
<dbReference type="AlphaFoldDB" id="A0AAV3YU81"/>
<organism evidence="2 3">
    <name type="scientific">Plakobranchus ocellatus</name>
    <dbReference type="NCBI Taxonomy" id="259542"/>
    <lineage>
        <taxon>Eukaryota</taxon>
        <taxon>Metazoa</taxon>
        <taxon>Spiralia</taxon>
        <taxon>Lophotrochozoa</taxon>
        <taxon>Mollusca</taxon>
        <taxon>Gastropoda</taxon>
        <taxon>Heterobranchia</taxon>
        <taxon>Euthyneura</taxon>
        <taxon>Panpulmonata</taxon>
        <taxon>Sacoglossa</taxon>
        <taxon>Placobranchoidea</taxon>
        <taxon>Plakobranchidae</taxon>
        <taxon>Plakobranchus</taxon>
    </lineage>
</organism>
<evidence type="ECO:0000313" key="3">
    <source>
        <dbReference type="Proteomes" id="UP000735302"/>
    </source>
</evidence>
<comment type="caution">
    <text evidence="2">The sequence shown here is derived from an EMBL/GenBank/DDBJ whole genome shotgun (WGS) entry which is preliminary data.</text>
</comment>
<keyword evidence="3" id="KW-1185">Reference proteome</keyword>
<protein>
    <submittedName>
        <fullName evidence="2">Uncharacterized protein</fullName>
    </submittedName>
</protein>
<feature type="region of interest" description="Disordered" evidence="1">
    <location>
        <begin position="59"/>
        <end position="83"/>
    </location>
</feature>
<sequence length="83" mass="8778">MKESSGYIPAGIDVLAGWILQRKRNTSNKIEGLDFCLESVHNKMISGFKALRQAGAPMAGLEPATEGSPQISGGLTSHCTTDS</sequence>
<dbReference type="Proteomes" id="UP000735302">
    <property type="component" value="Unassembled WGS sequence"/>
</dbReference>
<proteinExistence type="predicted"/>
<evidence type="ECO:0000313" key="2">
    <source>
        <dbReference type="EMBL" id="GFN86623.1"/>
    </source>
</evidence>
<gene>
    <name evidence="2" type="ORF">PoB_001312900</name>
</gene>
<accession>A0AAV3YU81</accession>
<reference evidence="2 3" key="1">
    <citation type="journal article" date="2021" name="Elife">
        <title>Chloroplast acquisition without the gene transfer in kleptoplastic sea slugs, Plakobranchus ocellatus.</title>
        <authorList>
            <person name="Maeda T."/>
            <person name="Takahashi S."/>
            <person name="Yoshida T."/>
            <person name="Shimamura S."/>
            <person name="Takaki Y."/>
            <person name="Nagai Y."/>
            <person name="Toyoda A."/>
            <person name="Suzuki Y."/>
            <person name="Arimoto A."/>
            <person name="Ishii H."/>
            <person name="Satoh N."/>
            <person name="Nishiyama T."/>
            <person name="Hasebe M."/>
            <person name="Maruyama T."/>
            <person name="Minagawa J."/>
            <person name="Obokata J."/>
            <person name="Shigenobu S."/>
        </authorList>
    </citation>
    <scope>NUCLEOTIDE SEQUENCE [LARGE SCALE GENOMIC DNA]</scope>
</reference>
<name>A0AAV3YU81_9GAST</name>
<dbReference type="EMBL" id="BLXT01001552">
    <property type="protein sequence ID" value="GFN86623.1"/>
    <property type="molecule type" value="Genomic_DNA"/>
</dbReference>